<reference evidence="4 5" key="1">
    <citation type="submission" date="2018-10" db="EMBL/GenBank/DDBJ databases">
        <title>Genome assembly for a Yunnan-Guizhou Plateau 3E fish, Anabarilius grahami (Regan), and its evolutionary and genetic applications.</title>
        <authorList>
            <person name="Jiang W."/>
        </authorList>
    </citation>
    <scope>NUCLEOTIDE SEQUENCE [LARGE SCALE GENOMIC DNA]</scope>
    <source>
        <strain evidence="4">AG-KIZ</strain>
        <tissue evidence="4">Muscle</tissue>
    </source>
</reference>
<name>A0A3N0YQ63_ANAGA</name>
<evidence type="ECO:0000313" key="4">
    <source>
        <dbReference type="EMBL" id="ROL48345.1"/>
    </source>
</evidence>
<dbReference type="InterPro" id="IPR050951">
    <property type="entry name" value="Retrovirus_Pol_polyprotein"/>
</dbReference>
<keyword evidence="5" id="KW-1185">Reference proteome</keyword>
<dbReference type="InterPro" id="IPR054465">
    <property type="entry name" value="Integrase_p58-like_C"/>
</dbReference>
<evidence type="ECO:0000313" key="5">
    <source>
        <dbReference type="Proteomes" id="UP000281406"/>
    </source>
</evidence>
<feature type="domain" description="Integrase zinc-binding" evidence="2">
    <location>
        <begin position="7"/>
        <end position="44"/>
    </location>
</feature>
<dbReference type="PANTHER" id="PTHR37984">
    <property type="entry name" value="PROTEIN CBG26694"/>
    <property type="match status" value="1"/>
</dbReference>
<proteinExistence type="predicted"/>
<feature type="domain" description="Integrase p58-like C-terminal" evidence="3">
    <location>
        <begin position="123"/>
        <end position="154"/>
    </location>
</feature>
<dbReference type="OrthoDB" id="8947436at2759"/>
<dbReference type="Gene3D" id="1.10.340.70">
    <property type="match status" value="1"/>
</dbReference>
<dbReference type="AlphaFoldDB" id="A0A3N0YQ63"/>
<evidence type="ECO:0000259" key="2">
    <source>
        <dbReference type="Pfam" id="PF17921"/>
    </source>
</evidence>
<sequence length="206" mass="23327">MSLQVLVPVSLKNEVLQACHNPAQAGHVGEEKTLTRLRRRYHWTAEVTRGAKGTSEFVQELQANLQQAHQVARQNLHSAQTRQKKVNDLRAREKSYQVGDLMLVRVSSGKKGYSPKLQAPWQGPFVVTACLGPVLYRVRDRRSEKVLHHDRLQPYLSDHIPAWMQRLRCKYTCTEEDSQVPITAQVPVAIEAEVPNPTSSDNTVSE</sequence>
<protein>
    <recommendedName>
        <fullName evidence="1">Gypsy retrotransposon integrase-like protein 1</fullName>
    </recommendedName>
</protein>
<dbReference type="PANTHER" id="PTHR37984:SF5">
    <property type="entry name" value="PROTEIN NYNRIN-LIKE"/>
    <property type="match status" value="1"/>
</dbReference>
<dbReference type="Pfam" id="PF22938">
    <property type="entry name" value="Integrase_p58_C"/>
    <property type="match status" value="1"/>
</dbReference>
<accession>A0A3N0YQ63</accession>
<dbReference type="EMBL" id="RJVU01030878">
    <property type="protein sequence ID" value="ROL48345.1"/>
    <property type="molecule type" value="Genomic_DNA"/>
</dbReference>
<evidence type="ECO:0000256" key="1">
    <source>
        <dbReference type="ARBA" id="ARBA00039658"/>
    </source>
</evidence>
<dbReference type="Proteomes" id="UP000281406">
    <property type="component" value="Unassembled WGS sequence"/>
</dbReference>
<evidence type="ECO:0000259" key="3">
    <source>
        <dbReference type="Pfam" id="PF22938"/>
    </source>
</evidence>
<gene>
    <name evidence="4" type="ORF">DPX16_21831</name>
</gene>
<dbReference type="Pfam" id="PF17921">
    <property type="entry name" value="Integrase_H2C2"/>
    <property type="match status" value="1"/>
</dbReference>
<comment type="caution">
    <text evidence="4">The sequence shown here is derived from an EMBL/GenBank/DDBJ whole genome shotgun (WGS) entry which is preliminary data.</text>
</comment>
<organism evidence="4 5">
    <name type="scientific">Anabarilius grahami</name>
    <name type="common">Kanglang fish</name>
    <name type="synonym">Barilius grahami</name>
    <dbReference type="NCBI Taxonomy" id="495550"/>
    <lineage>
        <taxon>Eukaryota</taxon>
        <taxon>Metazoa</taxon>
        <taxon>Chordata</taxon>
        <taxon>Craniata</taxon>
        <taxon>Vertebrata</taxon>
        <taxon>Euteleostomi</taxon>
        <taxon>Actinopterygii</taxon>
        <taxon>Neopterygii</taxon>
        <taxon>Teleostei</taxon>
        <taxon>Ostariophysi</taxon>
        <taxon>Cypriniformes</taxon>
        <taxon>Xenocyprididae</taxon>
        <taxon>Xenocypridinae</taxon>
        <taxon>Xenocypridinae incertae sedis</taxon>
        <taxon>Anabarilius</taxon>
    </lineage>
</organism>
<dbReference type="InterPro" id="IPR041588">
    <property type="entry name" value="Integrase_H2C2"/>
</dbReference>